<evidence type="ECO:0000256" key="4">
    <source>
        <dbReference type="ARBA" id="ARBA00022695"/>
    </source>
</evidence>
<dbReference type="GO" id="GO:0006302">
    <property type="term" value="P:double-strand break repair"/>
    <property type="evidence" value="ECO:0007669"/>
    <property type="project" value="TreeGrafter"/>
</dbReference>
<evidence type="ECO:0000259" key="18">
    <source>
        <dbReference type="PROSITE" id="PS51059"/>
    </source>
</evidence>
<dbReference type="Gene3D" id="3.90.228.10">
    <property type="match status" value="1"/>
</dbReference>
<dbReference type="GO" id="GO:0005730">
    <property type="term" value="C:nucleolus"/>
    <property type="evidence" value="ECO:0007669"/>
    <property type="project" value="TreeGrafter"/>
</dbReference>
<evidence type="ECO:0000256" key="2">
    <source>
        <dbReference type="ARBA" id="ARBA00022676"/>
    </source>
</evidence>
<dbReference type="EMBL" id="OV696693">
    <property type="protein sequence ID" value="CAH1270977.1"/>
    <property type="molecule type" value="Genomic_DNA"/>
</dbReference>
<dbReference type="PROSITE" id="PS51059">
    <property type="entry name" value="PARP_CATALYTIC"/>
    <property type="match status" value="1"/>
</dbReference>
<dbReference type="AlphaFoldDB" id="A0A8K0AA96"/>
<comment type="catalytic activity">
    <reaction evidence="16">
        <text>NAD(+) + (ADP-D-ribosyl)n-acceptor = nicotinamide + (ADP-D-ribosyl)n+1-acceptor + H(+).</text>
        <dbReference type="EC" id="2.4.2.30"/>
    </reaction>
</comment>
<keyword evidence="12" id="KW-0238">DNA-binding</keyword>
<comment type="subcellular location">
    <subcellularLocation>
        <location evidence="1">Nucleus</location>
    </subcellularLocation>
</comment>
<gene>
    <name evidence="21" type="primary">PARP2</name>
    <name evidence="21" type="ORF">BLAG_LOCUS23121</name>
</gene>
<evidence type="ECO:0000256" key="11">
    <source>
        <dbReference type="ARBA" id="ARBA00023027"/>
    </source>
</evidence>
<dbReference type="FunFam" id="3.90.228.10:FF:000002">
    <property type="entry name" value="Poly [ADP-ribose] polymerase"/>
    <property type="match status" value="1"/>
</dbReference>
<dbReference type="GO" id="GO:0008270">
    <property type="term" value="F:zinc ion binding"/>
    <property type="evidence" value="ECO:0007669"/>
    <property type="project" value="UniProtKB-KW"/>
</dbReference>
<keyword evidence="4" id="KW-0548">Nucleotidyltransferase</keyword>
<dbReference type="Proteomes" id="UP000838412">
    <property type="component" value="Chromosome 8"/>
</dbReference>
<evidence type="ECO:0000256" key="3">
    <source>
        <dbReference type="ARBA" id="ARBA00022679"/>
    </source>
</evidence>
<dbReference type="InterPro" id="IPR036616">
    <property type="entry name" value="Poly(ADP-ribose)pol_reg_dom_sf"/>
</dbReference>
<evidence type="ECO:0000256" key="12">
    <source>
        <dbReference type="ARBA" id="ARBA00023125"/>
    </source>
</evidence>
<dbReference type="GO" id="GO:0016779">
    <property type="term" value="F:nucleotidyltransferase activity"/>
    <property type="evidence" value="ECO:0007669"/>
    <property type="project" value="UniProtKB-KW"/>
</dbReference>
<dbReference type="Gene3D" id="1.20.142.10">
    <property type="entry name" value="Poly(ADP-ribose) polymerase, regulatory domain"/>
    <property type="match status" value="1"/>
</dbReference>
<dbReference type="PANTHER" id="PTHR10459:SF60">
    <property type="entry name" value="POLY [ADP-RIBOSE] POLYMERASE 2"/>
    <property type="match status" value="1"/>
</dbReference>
<accession>A0A8K0AA96</accession>
<dbReference type="CDD" id="cd01437">
    <property type="entry name" value="parp_like"/>
    <property type="match status" value="1"/>
</dbReference>
<evidence type="ECO:0000256" key="6">
    <source>
        <dbReference type="ARBA" id="ARBA00022737"/>
    </source>
</evidence>
<dbReference type="PROSITE" id="PS51977">
    <property type="entry name" value="WGR"/>
    <property type="match status" value="1"/>
</dbReference>
<dbReference type="Pfam" id="PF05406">
    <property type="entry name" value="WGR"/>
    <property type="match status" value="1"/>
</dbReference>
<evidence type="ECO:0000259" key="20">
    <source>
        <dbReference type="PROSITE" id="PS51977"/>
    </source>
</evidence>
<sequence length="506" mass="57684">MSEGKLKRVAFQGRAPVDTECTRLLGKAQVHCEGNNVWDAMLNQTNLQFNNNKYYLLQILQETHTKKFYVWLRWGRVGKSGQSNLIECGTNLDEAKEIFTKKFFDKTKNEWANRKKFCKVAGKYDLLQMDYSAKEEEDEVDAGPKKKKIKLESKLDKRVQSLIELICNIQTMEDAVKEMKYDTKKAPLGKLTKEQIKLGYRALKQIESCLNGKTAGNKLVQACNDFYTRIPHDFGMRQPPIIRTHEELKAKLKLLEALDDIEVAMTLLKAKTDEHQHPVDKQYQSLKCELDPVEHTHPHYKIVEQYLQNTHAKTHGHYTMAVQDVFAVKRAGEAESFNDIGNRMLLWHGSRLTNWMGILSQGLRIAPPEAPVTGYMFGKGVYFADMSSKSANYCYPTTKNHTGLVLLSEVALGNSNNLLAADYQADKLPKGKHSVWGKGKMAPHPDSNHIMEDGVTVPLGKGTDTGVTNPNGYTLNYNEYVVYDVSQIKMRYLVKVKFDFKMQNLM</sequence>
<comment type="similarity">
    <text evidence="15">Belongs to the ARTD/PARP family.</text>
</comment>
<dbReference type="PANTHER" id="PTHR10459">
    <property type="entry name" value="DNA LIGASE"/>
    <property type="match status" value="1"/>
</dbReference>
<dbReference type="PROSITE" id="PS51060">
    <property type="entry name" value="PARP_ALPHA_HD"/>
    <property type="match status" value="1"/>
</dbReference>
<proteinExistence type="inferred from homology"/>
<dbReference type="FunFam" id="1.20.142.10:FF:000001">
    <property type="entry name" value="Poly [ADP-ribose] polymerase"/>
    <property type="match status" value="1"/>
</dbReference>
<evidence type="ECO:0000256" key="7">
    <source>
        <dbReference type="ARBA" id="ARBA00022763"/>
    </source>
</evidence>
<dbReference type="InterPro" id="IPR008893">
    <property type="entry name" value="WGR_domain"/>
</dbReference>
<dbReference type="InterPro" id="IPR004102">
    <property type="entry name" value="Poly(ADP-ribose)pol_reg_dom"/>
</dbReference>
<keyword evidence="5" id="KW-0479">Metal-binding</keyword>
<keyword evidence="6" id="KW-0677">Repeat</keyword>
<feature type="domain" description="PARP catalytic" evidence="18">
    <location>
        <begin position="277"/>
        <end position="505"/>
    </location>
</feature>
<keyword evidence="2 17" id="KW-0328">Glycosyltransferase</keyword>
<evidence type="ECO:0000256" key="10">
    <source>
        <dbReference type="ARBA" id="ARBA00022833"/>
    </source>
</evidence>
<dbReference type="SUPFAM" id="SSF47587">
    <property type="entry name" value="Domain of poly(ADP-ribose) polymerase"/>
    <property type="match status" value="1"/>
</dbReference>
<keyword evidence="9" id="KW-0863">Zinc-finger</keyword>
<evidence type="ECO:0000256" key="17">
    <source>
        <dbReference type="RuleBase" id="RU362114"/>
    </source>
</evidence>
<dbReference type="SUPFAM" id="SSF142921">
    <property type="entry name" value="WGR domain-like"/>
    <property type="match status" value="1"/>
</dbReference>
<dbReference type="SUPFAM" id="SSF56399">
    <property type="entry name" value="ADP-ribosylation"/>
    <property type="match status" value="1"/>
</dbReference>
<evidence type="ECO:0000259" key="19">
    <source>
        <dbReference type="PROSITE" id="PS51060"/>
    </source>
</evidence>
<reference evidence="21" key="1">
    <citation type="submission" date="2022-01" db="EMBL/GenBank/DDBJ databases">
        <authorList>
            <person name="Braso-Vives M."/>
        </authorList>
    </citation>
    <scope>NUCLEOTIDE SEQUENCE</scope>
</reference>
<dbReference type="GO" id="GO:1990404">
    <property type="term" value="F:NAD+-protein mono-ADP-ribosyltransferase activity"/>
    <property type="evidence" value="ECO:0007669"/>
    <property type="project" value="TreeGrafter"/>
</dbReference>
<dbReference type="InterPro" id="IPR036930">
    <property type="entry name" value="WGR_dom_sf"/>
</dbReference>
<dbReference type="InterPro" id="IPR050800">
    <property type="entry name" value="ARTD/PARP"/>
</dbReference>
<evidence type="ECO:0000256" key="14">
    <source>
        <dbReference type="ARBA" id="ARBA00023242"/>
    </source>
</evidence>
<evidence type="ECO:0000256" key="8">
    <source>
        <dbReference type="ARBA" id="ARBA00022765"/>
    </source>
</evidence>
<keyword evidence="3 17" id="KW-0808">Transferase</keyword>
<dbReference type="EC" id="2.4.2.-" evidence="17"/>
<dbReference type="GO" id="GO:0003677">
    <property type="term" value="F:DNA binding"/>
    <property type="evidence" value="ECO:0007669"/>
    <property type="project" value="UniProtKB-KW"/>
</dbReference>
<evidence type="ECO:0000256" key="15">
    <source>
        <dbReference type="ARBA" id="ARBA00024347"/>
    </source>
</evidence>
<evidence type="ECO:0000256" key="13">
    <source>
        <dbReference type="ARBA" id="ARBA00023204"/>
    </source>
</evidence>
<feature type="domain" description="WGR" evidence="20">
    <location>
        <begin position="27"/>
        <end position="124"/>
    </location>
</feature>
<evidence type="ECO:0000313" key="21">
    <source>
        <dbReference type="EMBL" id="CAH1270977.1"/>
    </source>
</evidence>
<dbReference type="CDD" id="cd08003">
    <property type="entry name" value="WGR_PARP2_like"/>
    <property type="match status" value="1"/>
</dbReference>
<evidence type="ECO:0000256" key="9">
    <source>
        <dbReference type="ARBA" id="ARBA00022771"/>
    </source>
</evidence>
<dbReference type="Pfam" id="PF00644">
    <property type="entry name" value="PARP"/>
    <property type="match status" value="1"/>
</dbReference>
<keyword evidence="8" id="KW-0013">ADP-ribosylation</keyword>
<keyword evidence="13" id="KW-0234">DNA repair</keyword>
<dbReference type="Pfam" id="PF02877">
    <property type="entry name" value="PARP_reg"/>
    <property type="match status" value="1"/>
</dbReference>
<keyword evidence="10" id="KW-0862">Zinc</keyword>
<name>A0A8K0AA96_BRALA</name>
<dbReference type="GO" id="GO:0070212">
    <property type="term" value="P:protein poly-ADP-ribosylation"/>
    <property type="evidence" value="ECO:0007669"/>
    <property type="project" value="TreeGrafter"/>
</dbReference>
<keyword evidence="22" id="KW-1185">Reference proteome</keyword>
<dbReference type="OrthoDB" id="429950at2759"/>
<dbReference type="SMART" id="SM00773">
    <property type="entry name" value="WGR"/>
    <property type="match status" value="1"/>
</dbReference>
<dbReference type="GO" id="GO:0003950">
    <property type="term" value="F:NAD+ poly-ADP-ribosyltransferase activity"/>
    <property type="evidence" value="ECO:0007669"/>
    <property type="project" value="UniProtKB-UniRule"/>
</dbReference>
<evidence type="ECO:0000313" key="22">
    <source>
        <dbReference type="Proteomes" id="UP000838412"/>
    </source>
</evidence>
<keyword evidence="11 17" id="KW-0520">NAD</keyword>
<evidence type="ECO:0000256" key="1">
    <source>
        <dbReference type="ARBA" id="ARBA00004123"/>
    </source>
</evidence>
<feature type="domain" description="PARP alpha-helical" evidence="19">
    <location>
        <begin position="152"/>
        <end position="269"/>
    </location>
</feature>
<protein>
    <recommendedName>
        <fullName evidence="17">Poly [ADP-ribose] polymerase</fullName>
        <shortName evidence="17">PARP</shortName>
        <ecNumber evidence="17">2.4.2.-</ecNumber>
    </recommendedName>
</protein>
<keyword evidence="7" id="KW-0227">DNA damage</keyword>
<evidence type="ECO:0000256" key="16">
    <source>
        <dbReference type="ARBA" id="ARBA00033987"/>
    </source>
</evidence>
<dbReference type="InterPro" id="IPR012317">
    <property type="entry name" value="Poly(ADP-ribose)pol_cat_dom"/>
</dbReference>
<evidence type="ECO:0000256" key="5">
    <source>
        <dbReference type="ARBA" id="ARBA00022723"/>
    </source>
</evidence>
<keyword evidence="14" id="KW-0539">Nucleus</keyword>
<organism evidence="21 22">
    <name type="scientific">Branchiostoma lanceolatum</name>
    <name type="common">Common lancelet</name>
    <name type="synonym">Amphioxus lanceolatum</name>
    <dbReference type="NCBI Taxonomy" id="7740"/>
    <lineage>
        <taxon>Eukaryota</taxon>
        <taxon>Metazoa</taxon>
        <taxon>Chordata</taxon>
        <taxon>Cephalochordata</taxon>
        <taxon>Leptocardii</taxon>
        <taxon>Amphioxiformes</taxon>
        <taxon>Branchiostomatidae</taxon>
        <taxon>Branchiostoma</taxon>
    </lineage>
</organism>